<dbReference type="Proteomes" id="UP000790377">
    <property type="component" value="Unassembled WGS sequence"/>
</dbReference>
<dbReference type="EMBL" id="MU268179">
    <property type="protein sequence ID" value="KAH7905494.1"/>
    <property type="molecule type" value="Genomic_DNA"/>
</dbReference>
<keyword evidence="2" id="KW-1185">Reference proteome</keyword>
<comment type="caution">
    <text evidence="1">The sequence shown here is derived from an EMBL/GenBank/DDBJ whole genome shotgun (WGS) entry which is preliminary data.</text>
</comment>
<sequence>MLGRGMCCSSWEALLGCALCLVGYIVCLPAISYNQIKRDEHITTFVNALLPHNPKHSSPRRDEAVASAFFFGLAWLGYAVLLWPLVRRCCVGGGWQAGSTRNSLHIHSCRCSSYTRSASRKSGKYRRLECFSGSARPRPRPCIFLIPTNTFPAHLIHIDGTTNITSYPGNARQIPRPQGPQIHPGRPVDFIIRSFDILLTV</sequence>
<gene>
    <name evidence="1" type="ORF">BJ138DRAFT_757761</name>
</gene>
<evidence type="ECO:0000313" key="2">
    <source>
        <dbReference type="Proteomes" id="UP000790377"/>
    </source>
</evidence>
<protein>
    <submittedName>
        <fullName evidence="1">Uncharacterized protein</fullName>
    </submittedName>
</protein>
<proteinExistence type="predicted"/>
<organism evidence="1 2">
    <name type="scientific">Hygrophoropsis aurantiaca</name>
    <dbReference type="NCBI Taxonomy" id="72124"/>
    <lineage>
        <taxon>Eukaryota</taxon>
        <taxon>Fungi</taxon>
        <taxon>Dikarya</taxon>
        <taxon>Basidiomycota</taxon>
        <taxon>Agaricomycotina</taxon>
        <taxon>Agaricomycetes</taxon>
        <taxon>Agaricomycetidae</taxon>
        <taxon>Boletales</taxon>
        <taxon>Coniophorineae</taxon>
        <taxon>Hygrophoropsidaceae</taxon>
        <taxon>Hygrophoropsis</taxon>
    </lineage>
</organism>
<name>A0ACB7ZXR1_9AGAM</name>
<evidence type="ECO:0000313" key="1">
    <source>
        <dbReference type="EMBL" id="KAH7905494.1"/>
    </source>
</evidence>
<accession>A0ACB7ZXR1</accession>
<reference evidence="1" key="1">
    <citation type="journal article" date="2021" name="New Phytol.">
        <title>Evolutionary innovations through gain and loss of genes in the ectomycorrhizal Boletales.</title>
        <authorList>
            <person name="Wu G."/>
            <person name="Miyauchi S."/>
            <person name="Morin E."/>
            <person name="Kuo A."/>
            <person name="Drula E."/>
            <person name="Varga T."/>
            <person name="Kohler A."/>
            <person name="Feng B."/>
            <person name="Cao Y."/>
            <person name="Lipzen A."/>
            <person name="Daum C."/>
            <person name="Hundley H."/>
            <person name="Pangilinan J."/>
            <person name="Johnson J."/>
            <person name="Barry K."/>
            <person name="LaButti K."/>
            <person name="Ng V."/>
            <person name="Ahrendt S."/>
            <person name="Min B."/>
            <person name="Choi I.G."/>
            <person name="Park H."/>
            <person name="Plett J.M."/>
            <person name="Magnuson J."/>
            <person name="Spatafora J.W."/>
            <person name="Nagy L.G."/>
            <person name="Henrissat B."/>
            <person name="Grigoriev I.V."/>
            <person name="Yang Z.L."/>
            <person name="Xu J."/>
            <person name="Martin F.M."/>
        </authorList>
    </citation>
    <scope>NUCLEOTIDE SEQUENCE</scope>
    <source>
        <strain evidence="1">ATCC 28755</strain>
    </source>
</reference>